<name>A0ABU5ICK1_9BURK</name>
<feature type="region of interest" description="Disordered" evidence="1">
    <location>
        <begin position="94"/>
        <end position="117"/>
    </location>
</feature>
<feature type="signal peptide" evidence="2">
    <location>
        <begin position="1"/>
        <end position="23"/>
    </location>
</feature>
<dbReference type="Proteomes" id="UP001293718">
    <property type="component" value="Unassembled WGS sequence"/>
</dbReference>
<feature type="region of interest" description="Disordered" evidence="1">
    <location>
        <begin position="39"/>
        <end position="59"/>
    </location>
</feature>
<dbReference type="InterPro" id="IPR055013">
    <property type="entry name" value="CzcI"/>
</dbReference>
<evidence type="ECO:0000256" key="2">
    <source>
        <dbReference type="SAM" id="SignalP"/>
    </source>
</evidence>
<protein>
    <submittedName>
        <fullName evidence="3">Cobalt-zinc-cadmium resistance protein</fullName>
    </submittedName>
</protein>
<keyword evidence="4" id="KW-1185">Reference proteome</keyword>
<evidence type="ECO:0000256" key="1">
    <source>
        <dbReference type="SAM" id="MobiDB-lite"/>
    </source>
</evidence>
<dbReference type="EMBL" id="JAXOJX010000003">
    <property type="protein sequence ID" value="MDZ5455688.1"/>
    <property type="molecule type" value="Genomic_DNA"/>
</dbReference>
<proteinExistence type="predicted"/>
<evidence type="ECO:0000313" key="3">
    <source>
        <dbReference type="EMBL" id="MDZ5455688.1"/>
    </source>
</evidence>
<gene>
    <name evidence="3" type="ORF">SM757_03785</name>
</gene>
<organism evidence="3 4">
    <name type="scientific">Azohydromonas lata</name>
    <dbReference type="NCBI Taxonomy" id="45677"/>
    <lineage>
        <taxon>Bacteria</taxon>
        <taxon>Pseudomonadati</taxon>
        <taxon>Pseudomonadota</taxon>
        <taxon>Betaproteobacteria</taxon>
        <taxon>Burkholderiales</taxon>
        <taxon>Sphaerotilaceae</taxon>
        <taxon>Azohydromonas</taxon>
    </lineage>
</organism>
<feature type="chain" id="PRO_5046747368" evidence="2">
    <location>
        <begin position="24"/>
        <end position="117"/>
    </location>
</feature>
<reference evidence="3 4" key="1">
    <citation type="submission" date="2023-11" db="EMBL/GenBank/DDBJ databases">
        <title>Draft genome of Azohydromonas lata strain H1 (DSM1123), a polyhydroxyalkanoate producer.</title>
        <authorList>
            <person name="Traversa D."/>
            <person name="D'Addabbo P."/>
            <person name="Pazzani C."/>
            <person name="Manzari C."/>
            <person name="Chiara M."/>
            <person name="Scrascia M."/>
        </authorList>
    </citation>
    <scope>NUCLEOTIDE SEQUENCE [LARGE SCALE GENOMIC DNA]</scope>
    <source>
        <strain evidence="3 4">H1</strain>
    </source>
</reference>
<evidence type="ECO:0000313" key="4">
    <source>
        <dbReference type="Proteomes" id="UP001293718"/>
    </source>
</evidence>
<keyword evidence="2" id="KW-0732">Signal</keyword>
<sequence length="117" mass="12328">MRRRLVIMLLMLLPLQFVWSAAAAYCSHETAPTAQHFGHHVHVHKSAQADDGAKSQADSGIADNDCPVCHLGGPSLPPDVAVFVCAHAAPPQHPAAGVPYSSAPPGTPERPNWLLAA</sequence>
<comment type="caution">
    <text evidence="3">The sequence shown here is derived from an EMBL/GenBank/DDBJ whole genome shotgun (WGS) entry which is preliminary data.</text>
</comment>
<accession>A0ABU5ICK1</accession>
<dbReference type="RefSeq" id="WP_029001655.1">
    <property type="nucleotide sequence ID" value="NZ_JAXOJX010000003.1"/>
</dbReference>
<dbReference type="NCBIfam" id="NF045614">
    <property type="entry name" value="efflu_CzcI_Cupr"/>
    <property type="match status" value="1"/>
</dbReference>